<comment type="caution">
    <text evidence="1">The sequence shown here is derived from an EMBL/GenBank/DDBJ whole genome shotgun (WGS) entry which is preliminary data.</text>
</comment>
<dbReference type="EMBL" id="CAJOAZ010007871">
    <property type="protein sequence ID" value="CAF4172525.1"/>
    <property type="molecule type" value="Genomic_DNA"/>
</dbReference>
<evidence type="ECO:0000313" key="2">
    <source>
        <dbReference type="Proteomes" id="UP000663844"/>
    </source>
</evidence>
<proteinExistence type="predicted"/>
<dbReference type="Proteomes" id="UP000663844">
    <property type="component" value="Unassembled WGS sequence"/>
</dbReference>
<organism evidence="1 2">
    <name type="scientific">Adineta steineri</name>
    <dbReference type="NCBI Taxonomy" id="433720"/>
    <lineage>
        <taxon>Eukaryota</taxon>
        <taxon>Metazoa</taxon>
        <taxon>Spiralia</taxon>
        <taxon>Gnathifera</taxon>
        <taxon>Rotifera</taxon>
        <taxon>Eurotatoria</taxon>
        <taxon>Bdelloidea</taxon>
        <taxon>Adinetida</taxon>
        <taxon>Adinetidae</taxon>
        <taxon>Adineta</taxon>
    </lineage>
</organism>
<sequence>ELTSETCRSNHAAMKLDTCLVYGNS</sequence>
<dbReference type="AlphaFoldDB" id="A0A819ZRT4"/>
<accession>A0A819ZRT4</accession>
<protein>
    <submittedName>
        <fullName evidence="1">Uncharacterized protein</fullName>
    </submittedName>
</protein>
<gene>
    <name evidence="1" type="ORF">OXD698_LOCUS39254</name>
</gene>
<name>A0A819ZRT4_9BILA</name>
<feature type="non-terminal residue" evidence="1">
    <location>
        <position position="1"/>
    </location>
</feature>
<evidence type="ECO:0000313" key="1">
    <source>
        <dbReference type="EMBL" id="CAF4172525.1"/>
    </source>
</evidence>
<reference evidence="1" key="1">
    <citation type="submission" date="2021-02" db="EMBL/GenBank/DDBJ databases">
        <authorList>
            <person name="Nowell W R."/>
        </authorList>
    </citation>
    <scope>NUCLEOTIDE SEQUENCE</scope>
</reference>